<dbReference type="AlphaFoldDB" id="A0A9W6WR79"/>
<feature type="region of interest" description="Disordered" evidence="1">
    <location>
        <begin position="164"/>
        <end position="190"/>
    </location>
</feature>
<organism evidence="2 3">
    <name type="scientific">Phytophthora lilii</name>
    <dbReference type="NCBI Taxonomy" id="2077276"/>
    <lineage>
        <taxon>Eukaryota</taxon>
        <taxon>Sar</taxon>
        <taxon>Stramenopiles</taxon>
        <taxon>Oomycota</taxon>
        <taxon>Peronosporomycetes</taxon>
        <taxon>Peronosporales</taxon>
        <taxon>Peronosporaceae</taxon>
        <taxon>Phytophthora</taxon>
    </lineage>
</organism>
<feature type="compositionally biased region" description="Basic and acidic residues" evidence="1">
    <location>
        <begin position="261"/>
        <end position="277"/>
    </location>
</feature>
<dbReference type="Proteomes" id="UP001165083">
    <property type="component" value="Unassembled WGS sequence"/>
</dbReference>
<reference evidence="2" key="1">
    <citation type="submission" date="2023-04" db="EMBL/GenBank/DDBJ databases">
        <title>Phytophthora lilii NBRC 32176.</title>
        <authorList>
            <person name="Ichikawa N."/>
            <person name="Sato H."/>
            <person name="Tonouchi N."/>
        </authorList>
    </citation>
    <scope>NUCLEOTIDE SEQUENCE</scope>
    <source>
        <strain evidence="2">NBRC 32176</strain>
    </source>
</reference>
<evidence type="ECO:0000313" key="3">
    <source>
        <dbReference type="Proteomes" id="UP001165083"/>
    </source>
</evidence>
<keyword evidence="3" id="KW-1185">Reference proteome</keyword>
<evidence type="ECO:0000256" key="1">
    <source>
        <dbReference type="SAM" id="MobiDB-lite"/>
    </source>
</evidence>
<sequence>MASPQHIADLGRKIFQRLPQRNIPSGNKVISKQLKGEKVASWFNKPLLVRLGGDDPNFEILNEERLGKLDQMKRRAVEEASGRSASDRLQKFAICKLAGVSQQQTVRRDSYLKPRQFPPLEQRRCQVLVIFHLLILVLIGRLVLLTQRSNEVLHDAERFGTSFRLRSSQQQQQPPAATSDTMGANGQAVQTMNKKKVKLLHKKRAEIRNQKKVAAMQKGKRTVLRKHRPSKKKQQKDAKRHRIYVEAEKAKLLKSGVITKEDIEKMEAEQGDDKTSDDADAAMDVEE</sequence>
<dbReference type="OrthoDB" id="76881at2759"/>
<feature type="compositionally biased region" description="Acidic residues" evidence="1">
    <location>
        <begin position="278"/>
        <end position="287"/>
    </location>
</feature>
<protein>
    <submittedName>
        <fullName evidence="2">Unnamed protein product</fullName>
    </submittedName>
</protein>
<feature type="compositionally biased region" description="Low complexity" evidence="1">
    <location>
        <begin position="167"/>
        <end position="177"/>
    </location>
</feature>
<feature type="region of interest" description="Disordered" evidence="1">
    <location>
        <begin position="214"/>
        <end position="241"/>
    </location>
</feature>
<feature type="compositionally biased region" description="Polar residues" evidence="1">
    <location>
        <begin position="178"/>
        <end position="190"/>
    </location>
</feature>
<gene>
    <name evidence="2" type="ORF">Plil01_000480800</name>
</gene>
<comment type="caution">
    <text evidence="2">The sequence shown here is derived from an EMBL/GenBank/DDBJ whole genome shotgun (WGS) entry which is preliminary data.</text>
</comment>
<dbReference type="EMBL" id="BSXW01000201">
    <property type="protein sequence ID" value="GMF14557.1"/>
    <property type="molecule type" value="Genomic_DNA"/>
</dbReference>
<accession>A0A9W6WR79</accession>
<evidence type="ECO:0000313" key="2">
    <source>
        <dbReference type="EMBL" id="GMF14557.1"/>
    </source>
</evidence>
<feature type="compositionally biased region" description="Basic residues" evidence="1">
    <location>
        <begin position="218"/>
        <end position="241"/>
    </location>
</feature>
<proteinExistence type="predicted"/>
<feature type="region of interest" description="Disordered" evidence="1">
    <location>
        <begin position="261"/>
        <end position="287"/>
    </location>
</feature>
<name>A0A9W6WR79_9STRA</name>